<feature type="compositionally biased region" description="Basic and acidic residues" evidence="1">
    <location>
        <begin position="86"/>
        <end position="113"/>
    </location>
</feature>
<dbReference type="PANTHER" id="PTHR45786:SF74">
    <property type="entry name" value="ATP-DEPENDENT DNA HELICASE"/>
    <property type="match status" value="1"/>
</dbReference>
<evidence type="ECO:0000313" key="4">
    <source>
        <dbReference type="Proteomes" id="UP000018817"/>
    </source>
</evidence>
<organism evidence="3 4">
    <name type="scientific">Phytophthora nicotianae (strain INRA-310)</name>
    <name type="common">Phytophthora parasitica</name>
    <dbReference type="NCBI Taxonomy" id="761204"/>
    <lineage>
        <taxon>Eukaryota</taxon>
        <taxon>Sar</taxon>
        <taxon>Stramenopiles</taxon>
        <taxon>Oomycota</taxon>
        <taxon>Peronosporomycetes</taxon>
        <taxon>Peronosporales</taxon>
        <taxon>Peronosporaceae</taxon>
        <taxon>Phytophthora</taxon>
    </lineage>
</organism>
<reference evidence="3 4" key="2">
    <citation type="submission" date="2013-11" db="EMBL/GenBank/DDBJ databases">
        <title>The Genome Sequence of Phytophthora parasitica INRA-310.</title>
        <authorList>
            <consortium name="The Broad Institute Genomics Platform"/>
            <person name="Russ C."/>
            <person name="Tyler B."/>
            <person name="Panabieres F."/>
            <person name="Shan W."/>
            <person name="Tripathy S."/>
            <person name="Grunwald N."/>
            <person name="Machado M."/>
            <person name="Johnson C.S."/>
            <person name="Arredondo F."/>
            <person name="Hong C."/>
            <person name="Coffey M."/>
            <person name="Young S.K."/>
            <person name="Zeng Q."/>
            <person name="Gargeya S."/>
            <person name="Fitzgerald M."/>
            <person name="Abouelleil A."/>
            <person name="Alvarado L."/>
            <person name="Chapman S.B."/>
            <person name="Gainer-Dewar J."/>
            <person name="Goldberg J."/>
            <person name="Griggs A."/>
            <person name="Gujja S."/>
            <person name="Hansen M."/>
            <person name="Howarth C."/>
            <person name="Imamovic A."/>
            <person name="Ireland A."/>
            <person name="Larimer J."/>
            <person name="McCowan C."/>
            <person name="Murphy C."/>
            <person name="Pearson M."/>
            <person name="Poon T.W."/>
            <person name="Priest M."/>
            <person name="Roberts A."/>
            <person name="Saif S."/>
            <person name="Shea T."/>
            <person name="Sykes S."/>
            <person name="Wortman J."/>
            <person name="Nusbaum C."/>
            <person name="Birren B."/>
        </authorList>
    </citation>
    <scope>NUCLEOTIDE SEQUENCE [LARGE SCALE GENOMIC DNA]</scope>
    <source>
        <strain evidence="3 4">INRA-310</strain>
    </source>
</reference>
<feature type="compositionally biased region" description="Polar residues" evidence="1">
    <location>
        <begin position="52"/>
        <end position="62"/>
    </location>
</feature>
<dbReference type="VEuPathDB" id="FungiDB:PPTG_11128"/>
<accession>W2Q950</accession>
<dbReference type="Proteomes" id="UP000018817">
    <property type="component" value="Unassembled WGS sequence"/>
</dbReference>
<gene>
    <name evidence="3" type="ORF">PPTG_11128</name>
</gene>
<dbReference type="GeneID" id="20180694"/>
<evidence type="ECO:0000256" key="1">
    <source>
        <dbReference type="SAM" id="MobiDB-lite"/>
    </source>
</evidence>
<feature type="region of interest" description="Disordered" evidence="1">
    <location>
        <begin position="1"/>
        <end position="190"/>
    </location>
</feature>
<feature type="region of interest" description="Disordered" evidence="1">
    <location>
        <begin position="203"/>
        <end position="223"/>
    </location>
</feature>
<evidence type="ECO:0000259" key="2">
    <source>
        <dbReference type="Pfam" id="PF14214"/>
    </source>
</evidence>
<proteinExistence type="predicted"/>
<dbReference type="EMBL" id="KI669586">
    <property type="protein sequence ID" value="ETN09079.1"/>
    <property type="molecule type" value="Genomic_DNA"/>
</dbReference>
<name>W2Q950_PHYN3</name>
<dbReference type="AlphaFoldDB" id="W2Q950"/>
<reference evidence="4" key="1">
    <citation type="submission" date="2011-12" db="EMBL/GenBank/DDBJ databases">
        <authorList>
            <consortium name="The Broad Institute Genome Sequencing Platform"/>
            <person name="Russ C."/>
            <person name="Tyler B."/>
            <person name="Panabieres F."/>
            <person name="Shan W."/>
            <person name="Tripathy S."/>
            <person name="Grunwald N."/>
            <person name="Machado M."/>
            <person name="Young S.K."/>
            <person name="Zeng Q."/>
            <person name="Gargeya S."/>
            <person name="Fitzgerald M."/>
            <person name="Haas B."/>
            <person name="Abouelleil A."/>
            <person name="Alvarado L."/>
            <person name="Arachchi H.M."/>
            <person name="Berlin A."/>
            <person name="Chapman S.B."/>
            <person name="Gearin G."/>
            <person name="Goldberg J."/>
            <person name="Griggs A."/>
            <person name="Gujja S."/>
            <person name="Hansen M."/>
            <person name="Heiman D."/>
            <person name="Howarth C."/>
            <person name="Larimer J."/>
            <person name="Lui A."/>
            <person name="MacDonald P.J.P."/>
            <person name="McCowen C."/>
            <person name="Montmayeur A."/>
            <person name="Murphy C."/>
            <person name="Neiman D."/>
            <person name="Pearson M."/>
            <person name="Priest M."/>
            <person name="Roberts A."/>
            <person name="Saif S."/>
            <person name="Shea T."/>
            <person name="Sisk P."/>
            <person name="Stolte C."/>
            <person name="Sykes S."/>
            <person name="Wortman J."/>
            <person name="Nusbaum C."/>
            <person name="Birren B."/>
        </authorList>
    </citation>
    <scope>NUCLEOTIDE SEQUENCE [LARGE SCALE GENOMIC DNA]</scope>
    <source>
        <strain evidence="4">INRA-310</strain>
    </source>
</reference>
<feature type="domain" description="Helitron helicase-like" evidence="2">
    <location>
        <begin position="292"/>
        <end position="392"/>
    </location>
</feature>
<dbReference type="STRING" id="761204.W2Q950"/>
<dbReference type="Pfam" id="PF14214">
    <property type="entry name" value="Helitron_like_N"/>
    <property type="match status" value="1"/>
</dbReference>
<dbReference type="PANTHER" id="PTHR45786">
    <property type="entry name" value="DNA BINDING PROTEIN-LIKE"/>
    <property type="match status" value="1"/>
</dbReference>
<feature type="compositionally biased region" description="Basic and acidic residues" evidence="1">
    <location>
        <begin position="124"/>
        <end position="190"/>
    </location>
</feature>
<sequence>MSDAERARLRRANMSSSQRERTRLKNAERQRLRRTQRKAEEVEGDRERNRLSHQAQRSLRTQVTREHECEQQVSRLSLQTEADCAALRERDTEARALRRSQQTKDERTEEREANAVVQATRRSQQTDDERHVERDADRERHTNAREQQSDESRDAQRERDRERREIRRALQTEGEREEERERVREPRRTTRHRDVLANHEDFRPSMVTGPNVDEENRRHRPSPTTVCAHCNAWKWPGESKVGCCLEGKVRLSSLAPAPAKLPQLYGDPEFRKHEQALPPSDWEEGHPAVFAPGSPRQMYQSYQDSMAIVREYGKPDIFDTMTCNPTWEEIKEKITDPNQTAQDRPDIVARVWQQKLVAHLKDLDESVLGRVAARIYVVEFQKRGLQHAHILVILADEDKPPHATDH</sequence>
<dbReference type="RefSeq" id="XP_008905640.1">
    <property type="nucleotide sequence ID" value="XM_008907392.1"/>
</dbReference>
<feature type="compositionally biased region" description="Polar residues" evidence="1">
    <location>
        <begin position="71"/>
        <end position="80"/>
    </location>
</feature>
<evidence type="ECO:0000313" key="3">
    <source>
        <dbReference type="EMBL" id="ETN09079.1"/>
    </source>
</evidence>
<dbReference type="OrthoDB" id="120387at2759"/>
<feature type="compositionally biased region" description="Basic and acidic residues" evidence="1">
    <location>
        <begin position="18"/>
        <end position="30"/>
    </location>
</feature>
<protein>
    <recommendedName>
        <fullName evidence="2">Helitron helicase-like domain-containing protein</fullName>
    </recommendedName>
</protein>
<feature type="compositionally biased region" description="Basic and acidic residues" evidence="1">
    <location>
        <begin position="37"/>
        <end position="50"/>
    </location>
</feature>
<dbReference type="InterPro" id="IPR025476">
    <property type="entry name" value="Helitron_helicase-like"/>
</dbReference>